<name>A0AA94M114_9STRE</name>
<dbReference type="Proteomes" id="UP000249013">
    <property type="component" value="Chromosome 1"/>
</dbReference>
<dbReference type="EC" id="3.6.3.-" evidence="1"/>
<protein>
    <submittedName>
        <fullName evidence="1">ABC transporter ATP-binding protein</fullName>
        <ecNumber evidence="1">3.6.3.-</ecNumber>
    </submittedName>
</protein>
<dbReference type="InterPro" id="IPR027417">
    <property type="entry name" value="P-loop_NTPase"/>
</dbReference>
<proteinExistence type="predicted"/>
<dbReference type="Gene3D" id="3.40.50.300">
    <property type="entry name" value="P-loop containing nucleotide triphosphate hydrolases"/>
    <property type="match status" value="1"/>
</dbReference>
<keyword evidence="1" id="KW-0378">Hydrolase</keyword>
<accession>A0AA94M114</accession>
<organism evidence="1 2">
    <name type="scientific">Streptococcus gallolyticus</name>
    <dbReference type="NCBI Taxonomy" id="315405"/>
    <lineage>
        <taxon>Bacteria</taxon>
        <taxon>Bacillati</taxon>
        <taxon>Bacillota</taxon>
        <taxon>Bacilli</taxon>
        <taxon>Lactobacillales</taxon>
        <taxon>Streptococcaceae</taxon>
        <taxon>Streptococcus</taxon>
    </lineage>
</organism>
<dbReference type="SUPFAM" id="SSF52540">
    <property type="entry name" value="P-loop containing nucleoside triphosphate hydrolases"/>
    <property type="match status" value="1"/>
</dbReference>
<evidence type="ECO:0000313" key="1">
    <source>
        <dbReference type="EMBL" id="SQG78882.1"/>
    </source>
</evidence>
<keyword evidence="1" id="KW-0067">ATP-binding</keyword>
<dbReference type="AlphaFoldDB" id="A0AA94M114"/>
<reference evidence="1 2" key="1">
    <citation type="submission" date="2018-06" db="EMBL/GenBank/DDBJ databases">
        <authorList>
            <consortium name="Pathogen Informatics"/>
            <person name="Doyle S."/>
        </authorList>
    </citation>
    <scope>NUCLEOTIDE SEQUENCE [LARGE SCALE GENOMIC DNA]</scope>
    <source>
        <strain evidence="1 2">NCTC13773</strain>
    </source>
</reference>
<dbReference type="GO" id="GO:0016787">
    <property type="term" value="F:hydrolase activity"/>
    <property type="evidence" value="ECO:0007669"/>
    <property type="project" value="UniProtKB-KW"/>
</dbReference>
<dbReference type="EMBL" id="LS483409">
    <property type="protein sequence ID" value="SQG78882.1"/>
    <property type="molecule type" value="Genomic_DNA"/>
</dbReference>
<evidence type="ECO:0000313" key="2">
    <source>
        <dbReference type="Proteomes" id="UP000249013"/>
    </source>
</evidence>
<sequence>MITVENLSKTIKGKPILQDISFEVGAGDCVALIGPNGLAKQP</sequence>
<gene>
    <name evidence="1" type="primary">lptB</name>
    <name evidence="1" type="ORF">NCTC13773_00679</name>
</gene>
<dbReference type="GO" id="GO:0005524">
    <property type="term" value="F:ATP binding"/>
    <property type="evidence" value="ECO:0007669"/>
    <property type="project" value="UniProtKB-KW"/>
</dbReference>
<keyword evidence="1" id="KW-0547">Nucleotide-binding</keyword>